<accession>A0A0M3I4W1</accession>
<dbReference type="WBParaSite" id="ALUE_0001187901-mRNA-1">
    <property type="protein sequence ID" value="ALUE_0001187901-mRNA-1"/>
    <property type="gene ID" value="ALUE_0001187901"/>
</dbReference>
<name>A0A0M3I4W1_ASCLU</name>
<protein>
    <submittedName>
        <fullName evidence="2">Ion transport domain-containing protein</fullName>
    </submittedName>
</protein>
<proteinExistence type="predicted"/>
<sequence>MEMRERWRIAAIFGSWFMRYRELNKVYEFFAVVYVMVDIIET</sequence>
<keyword evidence="1" id="KW-1185">Reference proteome</keyword>
<evidence type="ECO:0000313" key="2">
    <source>
        <dbReference type="WBParaSite" id="ALUE_0001187901-mRNA-1"/>
    </source>
</evidence>
<evidence type="ECO:0000313" key="1">
    <source>
        <dbReference type="Proteomes" id="UP000036681"/>
    </source>
</evidence>
<dbReference type="AlphaFoldDB" id="A0A0M3I4W1"/>
<organism evidence="1 2">
    <name type="scientific">Ascaris lumbricoides</name>
    <name type="common">Giant roundworm</name>
    <dbReference type="NCBI Taxonomy" id="6252"/>
    <lineage>
        <taxon>Eukaryota</taxon>
        <taxon>Metazoa</taxon>
        <taxon>Ecdysozoa</taxon>
        <taxon>Nematoda</taxon>
        <taxon>Chromadorea</taxon>
        <taxon>Rhabditida</taxon>
        <taxon>Spirurina</taxon>
        <taxon>Ascaridomorpha</taxon>
        <taxon>Ascaridoidea</taxon>
        <taxon>Ascarididae</taxon>
        <taxon>Ascaris</taxon>
    </lineage>
</organism>
<dbReference type="Proteomes" id="UP000036681">
    <property type="component" value="Unplaced"/>
</dbReference>
<reference evidence="2" key="1">
    <citation type="submission" date="2017-02" db="UniProtKB">
        <authorList>
            <consortium name="WormBaseParasite"/>
        </authorList>
    </citation>
    <scope>IDENTIFICATION</scope>
</reference>